<name>A0A2N3PZM2_9PROT</name>
<dbReference type="EMBL" id="PIUM01000003">
    <property type="protein sequence ID" value="PKU25811.1"/>
    <property type="molecule type" value="Genomic_DNA"/>
</dbReference>
<dbReference type="AlphaFoldDB" id="A0A2N3PZM2"/>
<gene>
    <name evidence="2" type="ORF">CWS72_04420</name>
</gene>
<dbReference type="Pfam" id="PF26551">
    <property type="entry name" value="DUF8180"/>
    <property type="match status" value="1"/>
</dbReference>
<dbReference type="Proteomes" id="UP000233293">
    <property type="component" value="Unassembled WGS sequence"/>
</dbReference>
<reference evidence="3" key="1">
    <citation type="submission" date="2017-12" db="EMBL/GenBank/DDBJ databases">
        <title>Draft genome sequence of Telmatospirillum siberiense 26-4b1T, an acidotolerant peatland alphaproteobacterium potentially involved in sulfur cycling.</title>
        <authorList>
            <person name="Hausmann B."/>
            <person name="Pjevac P."/>
            <person name="Schreck K."/>
            <person name="Herbold C.W."/>
            <person name="Daims H."/>
            <person name="Wagner M."/>
            <person name="Pester M."/>
            <person name="Loy A."/>
        </authorList>
    </citation>
    <scope>NUCLEOTIDE SEQUENCE [LARGE SCALE GENOMIC DNA]</scope>
    <source>
        <strain evidence="3">26-4b1</strain>
    </source>
</reference>
<evidence type="ECO:0000313" key="2">
    <source>
        <dbReference type="EMBL" id="PKU25811.1"/>
    </source>
</evidence>
<sequence>MAAAPAWKKTKKDERCAMNEPGVADKLKVLLPHWIEHNDRHVAELRRWRRALHDQAPLAASMMDMAITQMEDAGRALAATARELAAKETCRGVHPRAV</sequence>
<comment type="caution">
    <text evidence="2">The sequence shown here is derived from an EMBL/GenBank/DDBJ whole genome shotgun (WGS) entry which is preliminary data.</text>
</comment>
<organism evidence="2 3">
    <name type="scientific">Telmatospirillum siberiense</name>
    <dbReference type="NCBI Taxonomy" id="382514"/>
    <lineage>
        <taxon>Bacteria</taxon>
        <taxon>Pseudomonadati</taxon>
        <taxon>Pseudomonadota</taxon>
        <taxon>Alphaproteobacteria</taxon>
        <taxon>Rhodospirillales</taxon>
        <taxon>Rhodospirillaceae</taxon>
        <taxon>Telmatospirillum</taxon>
    </lineage>
</organism>
<proteinExistence type="predicted"/>
<protein>
    <recommendedName>
        <fullName evidence="1">DUF8180 domain-containing protein</fullName>
    </recommendedName>
</protein>
<keyword evidence="3" id="KW-1185">Reference proteome</keyword>
<dbReference type="InterPro" id="IPR058493">
    <property type="entry name" value="DUF8180"/>
</dbReference>
<accession>A0A2N3PZM2</accession>
<evidence type="ECO:0000259" key="1">
    <source>
        <dbReference type="Pfam" id="PF26551"/>
    </source>
</evidence>
<feature type="domain" description="DUF8180" evidence="1">
    <location>
        <begin position="27"/>
        <end position="82"/>
    </location>
</feature>
<evidence type="ECO:0000313" key="3">
    <source>
        <dbReference type="Proteomes" id="UP000233293"/>
    </source>
</evidence>